<keyword evidence="3" id="KW-0804">Transcription</keyword>
<dbReference type="Gene3D" id="1.10.10.60">
    <property type="entry name" value="Homeodomain-like"/>
    <property type="match status" value="1"/>
</dbReference>
<dbReference type="EMBL" id="JAGINW010000001">
    <property type="protein sequence ID" value="MBP2323068.1"/>
    <property type="molecule type" value="Genomic_DNA"/>
</dbReference>
<dbReference type="Pfam" id="PF02909">
    <property type="entry name" value="TetR_C_1"/>
    <property type="match status" value="1"/>
</dbReference>
<dbReference type="InterPro" id="IPR050109">
    <property type="entry name" value="HTH-type_TetR-like_transc_reg"/>
</dbReference>
<feature type="DNA-binding region" description="H-T-H motif" evidence="4">
    <location>
        <begin position="51"/>
        <end position="70"/>
    </location>
</feature>
<comment type="caution">
    <text evidence="6">The sequence shown here is derived from an EMBL/GenBank/DDBJ whole genome shotgun (WGS) entry which is preliminary data.</text>
</comment>
<dbReference type="PANTHER" id="PTHR30055">
    <property type="entry name" value="HTH-TYPE TRANSCRIPTIONAL REGULATOR RUTR"/>
    <property type="match status" value="1"/>
</dbReference>
<gene>
    <name evidence="6" type="ORF">JOF56_003453</name>
</gene>
<evidence type="ECO:0000256" key="4">
    <source>
        <dbReference type="PROSITE-ProRule" id="PRU00335"/>
    </source>
</evidence>
<dbReference type="InterPro" id="IPR009057">
    <property type="entry name" value="Homeodomain-like_sf"/>
</dbReference>
<feature type="domain" description="HTH tetR-type" evidence="5">
    <location>
        <begin position="28"/>
        <end position="88"/>
    </location>
</feature>
<dbReference type="PANTHER" id="PTHR30055:SF151">
    <property type="entry name" value="TRANSCRIPTIONAL REGULATORY PROTEIN"/>
    <property type="match status" value="1"/>
</dbReference>
<evidence type="ECO:0000256" key="2">
    <source>
        <dbReference type="ARBA" id="ARBA00023125"/>
    </source>
</evidence>
<dbReference type="InterPro" id="IPR004111">
    <property type="entry name" value="Repressor_TetR_C"/>
</dbReference>
<dbReference type="Proteomes" id="UP001519332">
    <property type="component" value="Unassembled WGS sequence"/>
</dbReference>
<keyword evidence="1" id="KW-0805">Transcription regulation</keyword>
<evidence type="ECO:0000259" key="5">
    <source>
        <dbReference type="PROSITE" id="PS50977"/>
    </source>
</evidence>
<evidence type="ECO:0000313" key="6">
    <source>
        <dbReference type="EMBL" id="MBP2323068.1"/>
    </source>
</evidence>
<protein>
    <submittedName>
        <fullName evidence="6">AcrR family transcriptional regulator</fullName>
    </submittedName>
</protein>
<dbReference type="Gene3D" id="1.10.357.10">
    <property type="entry name" value="Tetracycline Repressor, domain 2"/>
    <property type="match status" value="1"/>
</dbReference>
<sequence>MTDETGLPPDIALLWGTRETPRRGPKPSLTVGDIVKAAVEVADAEGLAAVPMARVAAQLGNSTMALYRHVKSKQDLLMLMADIAFEQPPDFSPGGDWRANLRAWAQAVMLAVSRHPWFATIPINAPPFGPNNLRWFDRALSTLAETKLAEAEKAGIVMGLMTYVRGSYRMNAELAIGFAQNPVAFSRQYNNALTQLVDPREYPALSKLVSAGVFDTESLWEDNDTGMDPYFDLGLEIYLDGMAAYIERRSAD</sequence>
<dbReference type="InterPro" id="IPR036271">
    <property type="entry name" value="Tet_transcr_reg_TetR-rel_C_sf"/>
</dbReference>
<keyword evidence="7" id="KW-1185">Reference proteome</keyword>
<evidence type="ECO:0000256" key="3">
    <source>
        <dbReference type="ARBA" id="ARBA00023163"/>
    </source>
</evidence>
<dbReference type="InterPro" id="IPR001647">
    <property type="entry name" value="HTH_TetR"/>
</dbReference>
<dbReference type="SUPFAM" id="SSF48498">
    <property type="entry name" value="Tetracyclin repressor-like, C-terminal domain"/>
    <property type="match status" value="1"/>
</dbReference>
<organism evidence="6 7">
    <name type="scientific">Kibdelosporangium banguiense</name>
    <dbReference type="NCBI Taxonomy" id="1365924"/>
    <lineage>
        <taxon>Bacteria</taxon>
        <taxon>Bacillati</taxon>
        <taxon>Actinomycetota</taxon>
        <taxon>Actinomycetes</taxon>
        <taxon>Pseudonocardiales</taxon>
        <taxon>Pseudonocardiaceae</taxon>
        <taxon>Kibdelosporangium</taxon>
    </lineage>
</organism>
<dbReference type="PROSITE" id="PS50977">
    <property type="entry name" value="HTH_TETR_2"/>
    <property type="match status" value="1"/>
</dbReference>
<dbReference type="PRINTS" id="PR00455">
    <property type="entry name" value="HTHTETR"/>
</dbReference>
<dbReference type="SUPFAM" id="SSF46689">
    <property type="entry name" value="Homeodomain-like"/>
    <property type="match status" value="1"/>
</dbReference>
<proteinExistence type="predicted"/>
<dbReference type="RefSeq" id="WP_209638972.1">
    <property type="nucleotide sequence ID" value="NZ_JAGINW010000001.1"/>
</dbReference>
<dbReference type="Pfam" id="PF00440">
    <property type="entry name" value="TetR_N"/>
    <property type="match status" value="1"/>
</dbReference>
<evidence type="ECO:0000313" key="7">
    <source>
        <dbReference type="Proteomes" id="UP001519332"/>
    </source>
</evidence>
<reference evidence="6 7" key="1">
    <citation type="submission" date="2021-03" db="EMBL/GenBank/DDBJ databases">
        <title>Sequencing the genomes of 1000 actinobacteria strains.</title>
        <authorList>
            <person name="Klenk H.-P."/>
        </authorList>
    </citation>
    <scope>NUCLEOTIDE SEQUENCE [LARGE SCALE GENOMIC DNA]</scope>
    <source>
        <strain evidence="6 7">DSM 46670</strain>
    </source>
</reference>
<keyword evidence="2 4" id="KW-0238">DNA-binding</keyword>
<evidence type="ECO:0000256" key="1">
    <source>
        <dbReference type="ARBA" id="ARBA00023015"/>
    </source>
</evidence>
<accession>A0ABS4TF86</accession>
<name>A0ABS4TF86_9PSEU</name>